<dbReference type="EMBL" id="JACAZH010000004">
    <property type="protein sequence ID" value="KAF7370362.1"/>
    <property type="molecule type" value="Genomic_DNA"/>
</dbReference>
<reference evidence="2" key="1">
    <citation type="submission" date="2020-05" db="EMBL/GenBank/DDBJ databases">
        <title>Mycena genomes resolve the evolution of fungal bioluminescence.</title>
        <authorList>
            <person name="Tsai I.J."/>
        </authorList>
    </citation>
    <scope>NUCLEOTIDE SEQUENCE</scope>
    <source>
        <strain evidence="2">160909Yilan</strain>
    </source>
</reference>
<keyword evidence="3" id="KW-1185">Reference proteome</keyword>
<evidence type="ECO:0000313" key="3">
    <source>
        <dbReference type="Proteomes" id="UP000623467"/>
    </source>
</evidence>
<accession>A0A8H7DES4</accession>
<comment type="caution">
    <text evidence="2">The sequence shown here is derived from an EMBL/GenBank/DDBJ whole genome shotgun (WGS) entry which is preliminary data.</text>
</comment>
<proteinExistence type="predicted"/>
<evidence type="ECO:0000256" key="1">
    <source>
        <dbReference type="SAM" id="MobiDB-lite"/>
    </source>
</evidence>
<dbReference type="AlphaFoldDB" id="A0A8H7DES4"/>
<sequence>MAYIGTEAFPGAWVEDDKSDETVDSNEPSQSPVPAPGRGLFSFLKRATDQTRDATMDFAPAGDRDVDGARRNLEQYIAIDSQPQSDDKNIEMTGPPPGLSFNPEAMNADRRYSSKFLNDAEPLKKSQVASPEPSLGFYPAIVDVVVDFKALDRVDIKVVGVYGSQPELVAFLSSQGVINDQTARALNKSARNNSFVPHLRSGLYVLCPPDIATAVSRQIFVIYWPESTTWNDDAISAVRRNRVTFMRYLTKVTDQVRG</sequence>
<feature type="region of interest" description="Disordered" evidence="1">
    <location>
        <begin position="1"/>
        <end position="38"/>
    </location>
</feature>
<dbReference type="OrthoDB" id="2343366at2759"/>
<protein>
    <submittedName>
        <fullName evidence="2">VWFA domain-containing protein</fullName>
    </submittedName>
</protein>
<evidence type="ECO:0000313" key="2">
    <source>
        <dbReference type="EMBL" id="KAF7370362.1"/>
    </source>
</evidence>
<dbReference type="Proteomes" id="UP000623467">
    <property type="component" value="Unassembled WGS sequence"/>
</dbReference>
<name>A0A8H7DES4_9AGAR</name>
<organism evidence="2 3">
    <name type="scientific">Mycena sanguinolenta</name>
    <dbReference type="NCBI Taxonomy" id="230812"/>
    <lineage>
        <taxon>Eukaryota</taxon>
        <taxon>Fungi</taxon>
        <taxon>Dikarya</taxon>
        <taxon>Basidiomycota</taxon>
        <taxon>Agaricomycotina</taxon>
        <taxon>Agaricomycetes</taxon>
        <taxon>Agaricomycetidae</taxon>
        <taxon>Agaricales</taxon>
        <taxon>Marasmiineae</taxon>
        <taxon>Mycenaceae</taxon>
        <taxon>Mycena</taxon>
    </lineage>
</organism>
<gene>
    <name evidence="2" type="ORF">MSAN_00667600</name>
</gene>